<reference evidence="8" key="2">
    <citation type="journal article" date="2006" name="Curr. Genet.">
        <title>Complete mitochondrial genomes of the three brown algae (Heterokonta: Phaeophyceae) Dictyota dichotoma, Fucus vesiculosus and Desmarestia viridis.</title>
        <authorList>
            <person name="Oudot-Le Secq M.P."/>
            <person name="Loiseaux-de Goer S."/>
            <person name="Stam W.T."/>
            <person name="Olsen J.L."/>
        </authorList>
    </citation>
    <scope>NUCLEOTIDE SEQUENCE</scope>
</reference>
<reference evidence="8" key="1">
    <citation type="submission" date="2003-12" db="EMBL/GenBank/DDBJ databases">
        <authorList>
            <person name="Oudot-Le Secq M.-P."/>
            <person name="Stam W.T."/>
            <person name="Olsen J.L."/>
        </authorList>
    </citation>
    <scope>NUCLEOTIDE SEQUENCE</scope>
</reference>
<evidence type="ECO:0000256" key="4">
    <source>
        <dbReference type="ARBA" id="ARBA00023128"/>
    </source>
</evidence>
<evidence type="ECO:0000256" key="2">
    <source>
        <dbReference type="ARBA" id="ARBA00022692"/>
    </source>
</evidence>
<evidence type="ECO:0000259" key="7">
    <source>
        <dbReference type="Pfam" id="PF02326"/>
    </source>
</evidence>
<keyword evidence="4 8" id="KW-0496">Mitochondrion</keyword>
<proteinExistence type="predicted"/>
<accession>Q2TUA9</accession>
<name>Q2TUA9_DICDH</name>
<dbReference type="GO" id="GO:0006754">
    <property type="term" value="P:ATP biosynthetic process"/>
    <property type="evidence" value="ECO:0007669"/>
    <property type="project" value="UniProtKB-KW"/>
</dbReference>
<dbReference type="Pfam" id="PF02326">
    <property type="entry name" value="YMF19"/>
    <property type="match status" value="1"/>
</dbReference>
<evidence type="ECO:0000256" key="5">
    <source>
        <dbReference type="ARBA" id="ARBA00023136"/>
    </source>
</evidence>
<dbReference type="RefSeq" id="YP_448701.1">
    <property type="nucleotide sequence ID" value="NC_007685.1"/>
</dbReference>
<dbReference type="InterPro" id="IPR003319">
    <property type="entry name" value="YMF19-like_N"/>
</dbReference>
<geneLocation type="mitochondrion" evidence="8"/>
<dbReference type="GO" id="GO:0031966">
    <property type="term" value="C:mitochondrial membrane"/>
    <property type="evidence" value="ECO:0007669"/>
    <property type="project" value="UniProtKB-SubCell"/>
</dbReference>
<keyword evidence="6" id="KW-0066">ATP synthesis</keyword>
<keyword evidence="5" id="KW-0472">Membrane</keyword>
<dbReference type="GeneID" id="3860840"/>
<feature type="domain" description="ATP synthase YMF19-like N-terminal" evidence="7">
    <location>
        <begin position="2"/>
        <end position="73"/>
    </location>
</feature>
<dbReference type="AlphaFoldDB" id="Q2TUA9"/>
<evidence type="ECO:0000256" key="1">
    <source>
        <dbReference type="ARBA" id="ARBA00004325"/>
    </source>
</evidence>
<evidence type="ECO:0000256" key="6">
    <source>
        <dbReference type="ARBA" id="ARBA00023310"/>
    </source>
</evidence>
<organism evidence="8">
    <name type="scientific">Dictyota dichotoma</name>
    <dbReference type="NCBI Taxonomy" id="2876"/>
    <lineage>
        <taxon>Eukaryota</taxon>
        <taxon>Sar</taxon>
        <taxon>Stramenopiles</taxon>
        <taxon>Ochrophyta</taxon>
        <taxon>PX clade</taxon>
        <taxon>Phaeophyceae</taxon>
        <taxon>Dictyotales</taxon>
        <taxon>Dictyotaceae</taxon>
        <taxon>Dictyota</taxon>
    </lineage>
</organism>
<keyword evidence="2" id="KW-0812">Transmembrane</keyword>
<protein>
    <submittedName>
        <fullName evidence="8">ATPase subunit 8</fullName>
    </submittedName>
</protein>
<dbReference type="EMBL" id="AY500368">
    <property type="protein sequence ID" value="AAS79086.1"/>
    <property type="molecule type" value="Genomic_DNA"/>
</dbReference>
<comment type="subcellular location">
    <subcellularLocation>
        <location evidence="1">Mitochondrion membrane</location>
    </subcellularLocation>
</comment>
<evidence type="ECO:0000256" key="3">
    <source>
        <dbReference type="ARBA" id="ARBA00022989"/>
    </source>
</evidence>
<evidence type="ECO:0000313" key="8">
    <source>
        <dbReference type="EMBL" id="AAS79086.1"/>
    </source>
</evidence>
<keyword evidence="3" id="KW-1133">Transmembrane helix</keyword>
<sequence>MPQFDISSFFNQVFWLGLFFATFYFLIIGFLLPDIVSGVKARSKKEKTEFSLVFDELLSFNKTRLLLVIDHKLSRIKVNSRFTSVL</sequence>
<gene>
    <name evidence="8" type="primary">atp8</name>
</gene>